<proteinExistence type="predicted"/>
<reference evidence="2 3" key="1">
    <citation type="submission" date="2019-09" db="EMBL/GenBank/DDBJ databases">
        <title>Genome sequence of Rhodovastum atsumiense, a diverse member of the Acetobacteraceae family of non-sulfur purple photosynthetic bacteria.</title>
        <authorList>
            <person name="Meyer T."/>
            <person name="Kyndt J."/>
        </authorList>
    </citation>
    <scope>NUCLEOTIDE SEQUENCE [LARGE SCALE GENOMIC DNA]</scope>
    <source>
        <strain evidence="2 3">DSM 21279</strain>
    </source>
</reference>
<protein>
    <submittedName>
        <fullName evidence="2">Uncharacterized protein</fullName>
    </submittedName>
</protein>
<feature type="region of interest" description="Disordered" evidence="1">
    <location>
        <begin position="67"/>
        <end position="86"/>
    </location>
</feature>
<comment type="caution">
    <text evidence="2">The sequence shown here is derived from an EMBL/GenBank/DDBJ whole genome shotgun (WGS) entry which is preliminary data.</text>
</comment>
<organism evidence="2 3">
    <name type="scientific">Rhodovastum atsumiense</name>
    <dbReference type="NCBI Taxonomy" id="504468"/>
    <lineage>
        <taxon>Bacteria</taxon>
        <taxon>Pseudomonadati</taxon>
        <taxon>Pseudomonadota</taxon>
        <taxon>Alphaproteobacteria</taxon>
        <taxon>Acetobacterales</taxon>
        <taxon>Acetobacteraceae</taxon>
        <taxon>Rhodovastum</taxon>
    </lineage>
</organism>
<evidence type="ECO:0000313" key="2">
    <source>
        <dbReference type="EMBL" id="KAA5613649.1"/>
    </source>
</evidence>
<dbReference type="AlphaFoldDB" id="A0A5M6J0B3"/>
<keyword evidence="3" id="KW-1185">Reference proteome</keyword>
<evidence type="ECO:0000313" key="3">
    <source>
        <dbReference type="Proteomes" id="UP000325255"/>
    </source>
</evidence>
<accession>A0A5M6J0B3</accession>
<dbReference type="Proteomes" id="UP000325255">
    <property type="component" value="Unassembled WGS sequence"/>
</dbReference>
<sequence>MPQQHHKFTVGQEVSFLPSASDFNVPRGTYRIVRQLPLESSGYAYRVKNVNDGHERIIAESQLAAGSGLWVPTPPPRPAAPAKSRR</sequence>
<name>A0A5M6J0B3_9PROT</name>
<evidence type="ECO:0000256" key="1">
    <source>
        <dbReference type="SAM" id="MobiDB-lite"/>
    </source>
</evidence>
<dbReference type="EMBL" id="VWPK01000005">
    <property type="protein sequence ID" value="KAA5613649.1"/>
    <property type="molecule type" value="Genomic_DNA"/>
</dbReference>
<gene>
    <name evidence="2" type="ORF">F1189_04340</name>
</gene>
<dbReference type="OrthoDB" id="8455641at2"/>
<dbReference type="RefSeq" id="WP_150039397.1">
    <property type="nucleotide sequence ID" value="NZ_OW485601.1"/>
</dbReference>